<comment type="caution">
    <text evidence="1">The sequence shown here is derived from an EMBL/GenBank/DDBJ whole genome shotgun (WGS) entry which is preliminary data.</text>
</comment>
<gene>
    <name evidence="1" type="ORF">D5R81_02555</name>
</gene>
<keyword evidence="2" id="KW-1185">Reference proteome</keyword>
<dbReference type="EMBL" id="QYYH01000009">
    <property type="protein sequence ID" value="RJY19059.1"/>
    <property type="molecule type" value="Genomic_DNA"/>
</dbReference>
<protein>
    <recommendedName>
        <fullName evidence="3">IS66 family insertion sequence element accessory protein TnpB</fullName>
    </recommendedName>
</protein>
<organism evidence="1 2">
    <name type="scientific">Parashewanella spongiae</name>
    <dbReference type="NCBI Taxonomy" id="342950"/>
    <lineage>
        <taxon>Bacteria</taxon>
        <taxon>Pseudomonadati</taxon>
        <taxon>Pseudomonadota</taxon>
        <taxon>Gammaproteobacteria</taxon>
        <taxon>Alteromonadales</taxon>
        <taxon>Shewanellaceae</taxon>
        <taxon>Parashewanella</taxon>
    </lineage>
</organism>
<evidence type="ECO:0000313" key="1">
    <source>
        <dbReference type="EMBL" id="RJY19059.1"/>
    </source>
</evidence>
<evidence type="ECO:0000313" key="2">
    <source>
        <dbReference type="Proteomes" id="UP000273022"/>
    </source>
</evidence>
<reference evidence="1 2" key="1">
    <citation type="submission" date="2018-09" db="EMBL/GenBank/DDBJ databases">
        <title>Phylogeny of the Shewanellaceae, and recommendation for two new genera, Pseudoshewanella and Parashewanella.</title>
        <authorList>
            <person name="Wang G."/>
        </authorList>
    </citation>
    <scope>NUCLEOTIDE SEQUENCE [LARGE SCALE GENOMIC DNA]</scope>
    <source>
        <strain evidence="1 2">KCTC 22492</strain>
    </source>
</reference>
<accession>A0A3A6U4H7</accession>
<dbReference type="AlphaFoldDB" id="A0A3A6U4H7"/>
<dbReference type="Proteomes" id="UP000273022">
    <property type="component" value="Unassembled WGS sequence"/>
</dbReference>
<dbReference type="RefSeq" id="WP_121852092.1">
    <property type="nucleotide sequence ID" value="NZ_CP037952.1"/>
</dbReference>
<sequence length="100" mass="11176">MTNRRTPEQWQVLIRQQSESGLTVTAFCRKHKLAISCFYTHKKKSKQQSSFTQAVVTTASAPPIPAQQPVIKLETKIGDLIFPAQISPQIIIDVIKGLQS</sequence>
<name>A0A3A6U4H7_9GAMM</name>
<dbReference type="OrthoDB" id="6267223at2"/>
<proteinExistence type="predicted"/>
<dbReference type="NCBIfam" id="NF047593">
    <property type="entry name" value="IS66_ISAeme5_TnpA"/>
    <property type="match status" value="1"/>
</dbReference>
<evidence type="ECO:0008006" key="3">
    <source>
        <dbReference type="Google" id="ProtNLM"/>
    </source>
</evidence>